<organism evidence="1 2">
    <name type="scientific">Brachionus plicatilis</name>
    <name type="common">Marine rotifer</name>
    <name type="synonym">Brachionus muelleri</name>
    <dbReference type="NCBI Taxonomy" id="10195"/>
    <lineage>
        <taxon>Eukaryota</taxon>
        <taxon>Metazoa</taxon>
        <taxon>Spiralia</taxon>
        <taxon>Gnathifera</taxon>
        <taxon>Rotifera</taxon>
        <taxon>Eurotatoria</taxon>
        <taxon>Monogononta</taxon>
        <taxon>Pseudotrocha</taxon>
        <taxon>Ploima</taxon>
        <taxon>Brachionidae</taxon>
        <taxon>Brachionus</taxon>
    </lineage>
</organism>
<dbReference type="AlphaFoldDB" id="A0A3M7SU83"/>
<keyword evidence="2" id="KW-1185">Reference proteome</keyword>
<gene>
    <name evidence="1" type="ORF">BpHYR1_021433</name>
</gene>
<evidence type="ECO:0000313" key="2">
    <source>
        <dbReference type="Proteomes" id="UP000276133"/>
    </source>
</evidence>
<comment type="caution">
    <text evidence="1">The sequence shown here is derived from an EMBL/GenBank/DDBJ whole genome shotgun (WGS) entry which is preliminary data.</text>
</comment>
<dbReference type="EMBL" id="REGN01000753">
    <property type="protein sequence ID" value="RNA39373.1"/>
    <property type="molecule type" value="Genomic_DNA"/>
</dbReference>
<accession>A0A3M7SU83</accession>
<name>A0A3M7SU83_BRAPC</name>
<reference evidence="1 2" key="1">
    <citation type="journal article" date="2018" name="Sci. Rep.">
        <title>Genomic signatures of local adaptation to the degree of environmental predictability in rotifers.</title>
        <authorList>
            <person name="Franch-Gras L."/>
            <person name="Hahn C."/>
            <person name="Garcia-Roger E.M."/>
            <person name="Carmona M.J."/>
            <person name="Serra M."/>
            <person name="Gomez A."/>
        </authorList>
    </citation>
    <scope>NUCLEOTIDE SEQUENCE [LARGE SCALE GENOMIC DNA]</scope>
    <source>
        <strain evidence="1">HYR1</strain>
    </source>
</reference>
<evidence type="ECO:0000313" key="1">
    <source>
        <dbReference type="EMBL" id="RNA39373.1"/>
    </source>
</evidence>
<protein>
    <submittedName>
        <fullName evidence="1">Uncharacterized protein</fullName>
    </submittedName>
</protein>
<sequence>MEHEQLELELRIQLNTGLCTELLKSPDFYQSISVNKDYFFKLIYDFFFQIQYILFKNLKVNYSLTAFSNKKNQQIFINIFYNLNQIEMSIRLYKITNSSN</sequence>
<proteinExistence type="predicted"/>
<dbReference type="Proteomes" id="UP000276133">
    <property type="component" value="Unassembled WGS sequence"/>
</dbReference>